<dbReference type="RefSeq" id="WP_272092150.1">
    <property type="nucleotide sequence ID" value="NZ_JAQNDL010000005.1"/>
</dbReference>
<gene>
    <name evidence="2" type="ORF">POL25_42380</name>
</gene>
<protein>
    <submittedName>
        <fullName evidence="2">Uncharacterized protein</fullName>
    </submittedName>
</protein>
<proteinExistence type="predicted"/>
<dbReference type="EMBL" id="JAQNDL010000005">
    <property type="protein sequence ID" value="MDC0723606.1"/>
    <property type="molecule type" value="Genomic_DNA"/>
</dbReference>
<reference evidence="2 3" key="1">
    <citation type="submission" date="2022-11" db="EMBL/GenBank/DDBJ databases">
        <title>Minimal conservation of predation-associated metabolite biosynthetic gene clusters underscores biosynthetic potential of Myxococcota including descriptions for ten novel species: Archangium lansinium sp. nov., Myxococcus landrumus sp. nov., Nannocystis bai.</title>
        <authorList>
            <person name="Ahearne A."/>
            <person name="Stevens C."/>
            <person name="Dowd S."/>
        </authorList>
    </citation>
    <scope>NUCLEOTIDE SEQUENCE [LARGE SCALE GENOMIC DNA]</scope>
    <source>
        <strain evidence="2 3">BB15-2</strain>
    </source>
</reference>
<dbReference type="PROSITE" id="PS51257">
    <property type="entry name" value="PROKAR_LIPOPROTEIN"/>
    <property type="match status" value="1"/>
</dbReference>
<sequence length="240" mass="23664">MTLKILTILPLLATTLGGCTLNAKLLGEPYDSATDGEDDSTSSTSGQSATSNESASSTSSTSSATDPESTSSSSSATATGPDTDASSSSTSSATGPDTDASSSSTTSATGPDTDASSSSTSEAESDTDVSSTSSTSGFETGGGQVCEDPPLDAPGVERACEVDQDCIVVFHMTDCCGTVDAYGISEASAGAYAEAAAPCTFEPFCDCVAEETDAEDGEATADNGSIVAVCLDNVCRSAVP</sequence>
<feature type="region of interest" description="Disordered" evidence="1">
    <location>
        <begin position="29"/>
        <end position="150"/>
    </location>
</feature>
<evidence type="ECO:0000313" key="2">
    <source>
        <dbReference type="EMBL" id="MDC0723606.1"/>
    </source>
</evidence>
<comment type="caution">
    <text evidence="2">The sequence shown here is derived from an EMBL/GenBank/DDBJ whole genome shotgun (WGS) entry which is preliminary data.</text>
</comment>
<evidence type="ECO:0000256" key="1">
    <source>
        <dbReference type="SAM" id="MobiDB-lite"/>
    </source>
</evidence>
<name>A0ABT5ECM0_9BACT</name>
<organism evidence="2 3">
    <name type="scientific">Nannocystis bainbridge</name>
    <dbReference type="NCBI Taxonomy" id="2995303"/>
    <lineage>
        <taxon>Bacteria</taxon>
        <taxon>Pseudomonadati</taxon>
        <taxon>Myxococcota</taxon>
        <taxon>Polyangia</taxon>
        <taxon>Nannocystales</taxon>
        <taxon>Nannocystaceae</taxon>
        <taxon>Nannocystis</taxon>
    </lineage>
</organism>
<keyword evidence="3" id="KW-1185">Reference proteome</keyword>
<evidence type="ECO:0000313" key="3">
    <source>
        <dbReference type="Proteomes" id="UP001221686"/>
    </source>
</evidence>
<feature type="compositionally biased region" description="Low complexity" evidence="1">
    <location>
        <begin position="41"/>
        <end position="137"/>
    </location>
</feature>
<accession>A0ABT5ECM0</accession>
<dbReference type="Proteomes" id="UP001221686">
    <property type="component" value="Unassembled WGS sequence"/>
</dbReference>